<dbReference type="Pfam" id="PF12667">
    <property type="entry name" value="NigD_N"/>
    <property type="match status" value="1"/>
</dbReference>
<dbReference type="PROSITE" id="PS51257">
    <property type="entry name" value="PROKAR_LIPOPROTEIN"/>
    <property type="match status" value="1"/>
</dbReference>
<protein>
    <recommendedName>
        <fullName evidence="6">NigD-like protein</fullName>
    </recommendedName>
</protein>
<evidence type="ECO:0000313" key="5">
    <source>
        <dbReference type="Proteomes" id="UP000560658"/>
    </source>
</evidence>
<proteinExistence type="predicted"/>
<dbReference type="Gene3D" id="2.60.40.2370">
    <property type="entry name" value="NigD-like, C-terminal beta sandwich domain"/>
    <property type="match status" value="1"/>
</dbReference>
<evidence type="ECO:0008006" key="6">
    <source>
        <dbReference type="Google" id="ProtNLM"/>
    </source>
</evidence>
<keyword evidence="1" id="KW-0732">Signal</keyword>
<evidence type="ECO:0000259" key="3">
    <source>
        <dbReference type="Pfam" id="PF17415"/>
    </source>
</evidence>
<feature type="signal peptide" evidence="1">
    <location>
        <begin position="1"/>
        <end position="22"/>
    </location>
</feature>
<gene>
    <name evidence="4" type="ORF">GGR06_002531</name>
</gene>
<sequence length="237" mass="27280">MKFLRFSVYILVIFTLTLTVQSCLDDDKDSTETLVISTIKMPDPKGTEFYFGLDDGKKMYPGDIKSIGDYKPIDGQRAFVIFNSFEEKVAGYDYNIQVRKIVDILTKEIVTLGEGENTEENLGNDKINITYMWVTNDLKYLTIEFQYYGTQNSEKKHFLNLAIKNLEPAPTSNEDSEYITLEFRHNKKGDTPDRLGEGYVSFKLNQIESQMEGKKGLKIRVNTLYEGEKYLTVNFPS</sequence>
<dbReference type="Pfam" id="PF17415">
    <property type="entry name" value="NigD_C"/>
    <property type="match status" value="1"/>
</dbReference>
<dbReference type="Proteomes" id="UP000560658">
    <property type="component" value="Unassembled WGS sequence"/>
</dbReference>
<feature type="domain" description="NigD-like N-terminal OB" evidence="2">
    <location>
        <begin position="42"/>
        <end position="104"/>
    </location>
</feature>
<dbReference type="InterPro" id="IPR035376">
    <property type="entry name" value="NigD_C"/>
</dbReference>
<dbReference type="InterPro" id="IPR024299">
    <property type="entry name" value="NigD-like_OB_dom"/>
</dbReference>
<keyword evidence="5" id="KW-1185">Reference proteome</keyword>
<feature type="chain" id="PRO_5032559000" description="NigD-like protein" evidence="1">
    <location>
        <begin position="23"/>
        <end position="237"/>
    </location>
</feature>
<feature type="domain" description="NigD-like C-terminal" evidence="3">
    <location>
        <begin position="111"/>
        <end position="234"/>
    </location>
</feature>
<dbReference type="AlphaFoldDB" id="A0A840D8C5"/>
<dbReference type="InterPro" id="IPR038143">
    <property type="entry name" value="NigD-like_C_dom_sf"/>
</dbReference>
<dbReference type="RefSeq" id="WP_044163447.1">
    <property type="nucleotide sequence ID" value="NZ_JACIER010000010.1"/>
</dbReference>
<dbReference type="Gene3D" id="2.40.50.500">
    <property type="entry name" value="NigD-like N-terminal OB domain"/>
    <property type="match status" value="1"/>
</dbReference>
<dbReference type="InterPro" id="IPR038179">
    <property type="entry name" value="NigD-like_N_sf"/>
</dbReference>
<organism evidence="4 5">
    <name type="scientific">Bacteroides reticulotermitis</name>
    <dbReference type="NCBI Taxonomy" id="1133319"/>
    <lineage>
        <taxon>Bacteria</taxon>
        <taxon>Pseudomonadati</taxon>
        <taxon>Bacteroidota</taxon>
        <taxon>Bacteroidia</taxon>
        <taxon>Bacteroidales</taxon>
        <taxon>Bacteroidaceae</taxon>
        <taxon>Bacteroides</taxon>
    </lineage>
</organism>
<accession>A0A840D8C5</accession>
<evidence type="ECO:0000313" key="4">
    <source>
        <dbReference type="EMBL" id="MBB4044733.1"/>
    </source>
</evidence>
<name>A0A840D8C5_9BACE</name>
<dbReference type="EMBL" id="JACIER010000010">
    <property type="protein sequence ID" value="MBB4044733.1"/>
    <property type="molecule type" value="Genomic_DNA"/>
</dbReference>
<comment type="caution">
    <text evidence="4">The sequence shown here is derived from an EMBL/GenBank/DDBJ whole genome shotgun (WGS) entry which is preliminary data.</text>
</comment>
<reference evidence="4" key="1">
    <citation type="submission" date="2020-08" db="EMBL/GenBank/DDBJ databases">
        <title>Genomic Encyclopedia of Type Strains, Phase IV (KMG-IV): sequencing the most valuable type-strain genomes for metagenomic binning, comparative biology and taxonomic classification.</title>
        <authorList>
            <person name="Goeker M."/>
        </authorList>
    </citation>
    <scope>NUCLEOTIDE SEQUENCE [LARGE SCALE GENOMIC DNA]</scope>
    <source>
        <strain evidence="4">DSM 105720</strain>
    </source>
</reference>
<evidence type="ECO:0000256" key="1">
    <source>
        <dbReference type="SAM" id="SignalP"/>
    </source>
</evidence>
<evidence type="ECO:0000259" key="2">
    <source>
        <dbReference type="Pfam" id="PF12667"/>
    </source>
</evidence>